<reference evidence="3 4" key="1">
    <citation type="journal article" date="2015" name="Nature">
        <title>rRNA introns, odd ribosomes, and small enigmatic genomes across a large radiation of phyla.</title>
        <authorList>
            <person name="Brown C.T."/>
            <person name="Hug L.A."/>
            <person name="Thomas B.C."/>
            <person name="Sharon I."/>
            <person name="Castelle C.J."/>
            <person name="Singh A."/>
            <person name="Wilkins M.J."/>
            <person name="Williams K.H."/>
            <person name="Banfield J.F."/>
        </authorList>
    </citation>
    <scope>NUCLEOTIDE SEQUENCE [LARGE SCALE GENOMIC DNA]</scope>
</reference>
<gene>
    <name evidence="3" type="ORF">UY01_C0008G0004</name>
</gene>
<feature type="transmembrane region" description="Helical" evidence="2">
    <location>
        <begin position="311"/>
        <end position="332"/>
    </location>
</feature>
<accession>A0A0G1VBU2</accession>
<evidence type="ECO:0000256" key="1">
    <source>
        <dbReference type="SAM" id="Coils"/>
    </source>
</evidence>
<organism evidence="3 4">
    <name type="scientific">Candidatus Nomurabacteria bacterium GW2011_GWB1_47_6</name>
    <dbReference type="NCBI Taxonomy" id="1618749"/>
    <lineage>
        <taxon>Bacteria</taxon>
        <taxon>Candidatus Nomuraibacteriota</taxon>
    </lineage>
</organism>
<keyword evidence="2" id="KW-1133">Transmembrane helix</keyword>
<protein>
    <recommendedName>
        <fullName evidence="5">DUF4349 domain-containing protein</fullName>
    </recommendedName>
</protein>
<comment type="caution">
    <text evidence="3">The sequence shown here is derived from an EMBL/GenBank/DDBJ whole genome shotgun (WGS) entry which is preliminary data.</text>
</comment>
<keyword evidence="2" id="KW-0472">Membrane</keyword>
<evidence type="ECO:0008006" key="5">
    <source>
        <dbReference type="Google" id="ProtNLM"/>
    </source>
</evidence>
<name>A0A0G1VBU2_9BACT</name>
<proteinExistence type="predicted"/>
<dbReference type="AlphaFoldDB" id="A0A0G1VBU2"/>
<evidence type="ECO:0000313" key="4">
    <source>
        <dbReference type="Proteomes" id="UP000034879"/>
    </source>
</evidence>
<feature type="transmembrane region" description="Helical" evidence="2">
    <location>
        <begin position="14"/>
        <end position="32"/>
    </location>
</feature>
<feature type="coiled-coil region" evidence="1">
    <location>
        <begin position="169"/>
        <end position="203"/>
    </location>
</feature>
<evidence type="ECO:0000256" key="2">
    <source>
        <dbReference type="SAM" id="Phobius"/>
    </source>
</evidence>
<dbReference type="Proteomes" id="UP000034879">
    <property type="component" value="Unassembled WGS sequence"/>
</dbReference>
<evidence type="ECO:0000313" key="3">
    <source>
        <dbReference type="EMBL" id="KKU75593.1"/>
    </source>
</evidence>
<keyword evidence="2" id="KW-0812">Transmembrane</keyword>
<dbReference type="EMBL" id="LCOJ01000008">
    <property type="protein sequence ID" value="KKU75593.1"/>
    <property type="molecule type" value="Genomic_DNA"/>
</dbReference>
<keyword evidence="1" id="KW-0175">Coiled coil</keyword>
<sequence length="344" mass="38719">MENQKRVIRVSKKAAIFVGILVVLGVIAWTFFVKSQDKIYQTVSVSGVGGGQSVMAPQAEDSSNIAYPDYGRPYYQDNSSAKDTREFMKVYYNTEIKTRDVKDVTRDVKGAIRDADGRIDNINETPKYAYISFVVPKSKFENFKEEIEGLAHEKLVVENTSSENLLGQKQYIEEQEENAKTALADLKKELSDLNASHTQAVKAFQNSINANSLELIRVREAMAKTSDPATLSSLRAQEANLVNSVKSLSENLNSENSTFNIKSQNLKSQIENTEKSLENIAEQDEDFTDNVETVSGSVSVRWVSVWQLAKIFSPIHPIWEILIILAIAWYLLKRKNYVPGIEFV</sequence>